<keyword evidence="1" id="KW-0812">Transmembrane</keyword>
<dbReference type="RefSeq" id="WP_112342636.1">
    <property type="nucleotide sequence ID" value="NZ_QMKK01000037.1"/>
</dbReference>
<evidence type="ECO:0000313" key="2">
    <source>
        <dbReference type="EMBL" id="RAX40753.1"/>
    </source>
</evidence>
<reference evidence="2 3" key="1">
    <citation type="submission" date="2018-06" db="EMBL/GenBank/DDBJ databases">
        <title>Whole Genome Sequence of an efficient microsymbiont, Rhizobium tropici.</title>
        <authorList>
            <person name="Srinivasan R."/>
            <person name="Singh H.V."/>
            <person name="Srivastava R."/>
            <person name="Kumari B."/>
            <person name="Radhakrishna A."/>
        </authorList>
    </citation>
    <scope>NUCLEOTIDE SEQUENCE [LARGE SCALE GENOMIC DNA]</scope>
    <source>
        <strain evidence="2 3">IGFRI Rhizo-19</strain>
    </source>
</reference>
<feature type="transmembrane region" description="Helical" evidence="1">
    <location>
        <begin position="15"/>
        <end position="37"/>
    </location>
</feature>
<dbReference type="EMBL" id="QMKK01000037">
    <property type="protein sequence ID" value="RAX40753.1"/>
    <property type="molecule type" value="Genomic_DNA"/>
</dbReference>
<accession>A0A329YC18</accession>
<dbReference type="AlphaFoldDB" id="A0A329YC18"/>
<gene>
    <name evidence="2" type="ORF">DQ393_15390</name>
</gene>
<dbReference type="Proteomes" id="UP000251205">
    <property type="component" value="Unassembled WGS sequence"/>
</dbReference>
<proteinExistence type="predicted"/>
<name>A0A329YC18_RHITR</name>
<keyword evidence="1" id="KW-1133">Transmembrane helix</keyword>
<feature type="transmembrane region" description="Helical" evidence="1">
    <location>
        <begin position="125"/>
        <end position="145"/>
    </location>
</feature>
<evidence type="ECO:0000313" key="3">
    <source>
        <dbReference type="Proteomes" id="UP000251205"/>
    </source>
</evidence>
<keyword evidence="1" id="KW-0472">Membrane</keyword>
<evidence type="ECO:0000256" key="1">
    <source>
        <dbReference type="SAM" id="Phobius"/>
    </source>
</evidence>
<organism evidence="2 3">
    <name type="scientific">Rhizobium tropici</name>
    <dbReference type="NCBI Taxonomy" id="398"/>
    <lineage>
        <taxon>Bacteria</taxon>
        <taxon>Pseudomonadati</taxon>
        <taxon>Pseudomonadota</taxon>
        <taxon>Alphaproteobacteria</taxon>
        <taxon>Hyphomicrobiales</taxon>
        <taxon>Rhizobiaceae</taxon>
        <taxon>Rhizobium/Agrobacterium group</taxon>
        <taxon>Rhizobium</taxon>
    </lineage>
</organism>
<sequence>MAQFADALSYLLSCILRWSSVLGNLSELIGFLLIAATTIGNDRREKKAEEHDDIATGYEHAGRQALLDVDRNERAIRRQDQSGRVLGRTKADALGVADITDEIARKERDSARALRFLAWRLDRRAFYISFGFIVAGSLLQMVGGIPR</sequence>
<protein>
    <submittedName>
        <fullName evidence="2">Uncharacterized protein</fullName>
    </submittedName>
</protein>
<comment type="caution">
    <text evidence="2">The sequence shown here is derived from an EMBL/GenBank/DDBJ whole genome shotgun (WGS) entry which is preliminary data.</text>
</comment>